<gene>
    <name evidence="1" type="ORF">SERIO_v1c04570</name>
</gene>
<dbReference type="RefSeq" id="WP_047791283.1">
    <property type="nucleotide sequence ID" value="NZ_CP011856.1"/>
</dbReference>
<dbReference type="Proteomes" id="UP000035661">
    <property type="component" value="Chromosome"/>
</dbReference>
<protein>
    <submittedName>
        <fullName evidence="1">Uncharacterized protein</fullName>
    </submittedName>
</protein>
<keyword evidence="2" id="KW-1185">Reference proteome</keyword>
<sequence>MKKYFKLLINKLKISFGLFVPNIFGTIRPTNSDNDYEQAYIINNAICTPEEINHAAIKVKAEDEQPATSVSYQIVKKHHNLTLTPPKHSPLLVIIGFVFWFFKIKNVQILI</sequence>
<dbReference type="PATRIC" id="fig|743698.3.peg.458"/>
<evidence type="ECO:0000313" key="1">
    <source>
        <dbReference type="EMBL" id="AKM54036.1"/>
    </source>
</evidence>
<dbReference type="STRING" id="315358.SERIO_v1c04570"/>
<dbReference type="AlphaFoldDB" id="A0A0H3XJK7"/>
<dbReference type="EMBL" id="CP011856">
    <property type="protein sequence ID" value="AKM54036.1"/>
    <property type="molecule type" value="Genomic_DNA"/>
</dbReference>
<name>A0A0H3XJK7_9MOLU</name>
<proteinExistence type="predicted"/>
<reference evidence="1 2" key="1">
    <citation type="journal article" date="2015" name="Genome Biol. Evol.">
        <title>Found and Lost: The Fates of Horizontally Acquired Genes in Arthropod-Symbiotic Spiroplasma.</title>
        <authorList>
            <person name="Lo W.S."/>
            <person name="Gasparich G.E."/>
            <person name="Kuo C.H."/>
        </authorList>
    </citation>
    <scope>NUCLEOTIDE SEQUENCE [LARGE SCALE GENOMIC DNA]</scope>
    <source>
        <strain evidence="2">TDA-040725-5</strain>
    </source>
</reference>
<organism evidence="1 2">
    <name type="scientific">Spiroplasma eriocheiris</name>
    <dbReference type="NCBI Taxonomy" id="315358"/>
    <lineage>
        <taxon>Bacteria</taxon>
        <taxon>Bacillati</taxon>
        <taxon>Mycoplasmatota</taxon>
        <taxon>Mollicutes</taxon>
        <taxon>Entomoplasmatales</taxon>
        <taxon>Spiroplasmataceae</taxon>
        <taxon>Spiroplasma</taxon>
    </lineage>
</organism>
<accession>A0A0H3XJK7</accession>
<dbReference type="KEGG" id="seri:SERIO_v1c04570"/>
<reference evidence="2" key="2">
    <citation type="submission" date="2015-06" db="EMBL/GenBank/DDBJ databases">
        <title>Complete genome sequence of Spiroplasma eriocheiris TDA-040725-5 (DSM 21848).</title>
        <authorList>
            <person name="Lo W.-S."/>
            <person name="Kuo C.-H."/>
        </authorList>
    </citation>
    <scope>NUCLEOTIDE SEQUENCE [LARGE SCALE GENOMIC DNA]</scope>
    <source>
        <strain evidence="2">TDA-040725-5</strain>
    </source>
</reference>
<evidence type="ECO:0000313" key="2">
    <source>
        <dbReference type="Proteomes" id="UP000035661"/>
    </source>
</evidence>